<evidence type="ECO:0000313" key="2">
    <source>
        <dbReference type="Proteomes" id="UP000049077"/>
    </source>
</evidence>
<name>A0ABP1WWX7_9VIBR</name>
<dbReference type="Proteomes" id="UP000049077">
    <property type="component" value="Unassembled WGS sequence"/>
</dbReference>
<proteinExistence type="predicted"/>
<protein>
    <submittedName>
        <fullName evidence="1">Uncharacterized protein</fullName>
    </submittedName>
</protein>
<gene>
    <name evidence="1" type="ORF">VCR4J5_230008</name>
</gene>
<organism evidence="1 2">
    <name type="scientific">Vibrio crassostreae</name>
    <dbReference type="NCBI Taxonomy" id="246167"/>
    <lineage>
        <taxon>Bacteria</taxon>
        <taxon>Pseudomonadati</taxon>
        <taxon>Pseudomonadota</taxon>
        <taxon>Gammaproteobacteria</taxon>
        <taxon>Vibrionales</taxon>
        <taxon>Vibrionaceae</taxon>
        <taxon>Vibrio</taxon>
    </lineage>
</organism>
<keyword evidence="2" id="KW-1185">Reference proteome</keyword>
<accession>A0ABP1WWX7</accession>
<reference evidence="1 2" key="1">
    <citation type="submission" date="2014-06" db="EMBL/GenBank/DDBJ databases">
        <authorList>
            <person name="Le Roux F."/>
        </authorList>
    </citation>
    <scope>NUCLEOTIDE SEQUENCE [LARGE SCALE GENOMIC DNA]</scope>
    <source>
        <strain evidence="1 2">J5-4</strain>
    </source>
</reference>
<evidence type="ECO:0000313" key="1">
    <source>
        <dbReference type="EMBL" id="CDT39270.1"/>
    </source>
</evidence>
<sequence length="68" mass="7955">MCVSTTFIDRDLTDAYFWHSSNDYWYLGGDAPLARYSRRARALTRIQQANSDTTTFRHYPQIFLGFPA</sequence>
<dbReference type="EMBL" id="CCJX01000106">
    <property type="protein sequence ID" value="CDT39270.1"/>
    <property type="molecule type" value="Genomic_DNA"/>
</dbReference>
<comment type="caution">
    <text evidence="1">The sequence shown here is derived from an EMBL/GenBank/DDBJ whole genome shotgun (WGS) entry which is preliminary data.</text>
</comment>